<reference evidence="13 14" key="1">
    <citation type="submission" date="2019-02" db="EMBL/GenBank/DDBJ databases">
        <title>Deep-cultivation of Planctomycetes and their phenomic and genomic characterization uncovers novel biology.</title>
        <authorList>
            <person name="Wiegand S."/>
            <person name="Jogler M."/>
            <person name="Boedeker C."/>
            <person name="Pinto D."/>
            <person name="Vollmers J."/>
            <person name="Rivas-Marin E."/>
            <person name="Kohn T."/>
            <person name="Peeters S.H."/>
            <person name="Heuer A."/>
            <person name="Rast P."/>
            <person name="Oberbeckmann S."/>
            <person name="Bunk B."/>
            <person name="Jeske O."/>
            <person name="Meyerdierks A."/>
            <person name="Storesund J.E."/>
            <person name="Kallscheuer N."/>
            <person name="Luecker S."/>
            <person name="Lage O.M."/>
            <person name="Pohl T."/>
            <person name="Merkel B.J."/>
            <person name="Hornburger P."/>
            <person name="Mueller R.-W."/>
            <person name="Bruemmer F."/>
            <person name="Labrenz M."/>
            <person name="Spormann A.M."/>
            <person name="Op den Camp H."/>
            <person name="Overmann J."/>
            <person name="Amann R."/>
            <person name="Jetten M.S.M."/>
            <person name="Mascher T."/>
            <person name="Medema M.H."/>
            <person name="Devos D.P."/>
            <person name="Kaster A.-K."/>
            <person name="Ovreas L."/>
            <person name="Rohde M."/>
            <person name="Galperin M.Y."/>
            <person name="Jogler C."/>
        </authorList>
    </citation>
    <scope>NUCLEOTIDE SEQUENCE [LARGE SCALE GENOMIC DNA]</scope>
    <source>
        <strain evidence="13 14">Mal48</strain>
    </source>
</reference>
<feature type="region of interest" description="Disordered" evidence="9">
    <location>
        <begin position="315"/>
        <end position="342"/>
    </location>
</feature>
<proteinExistence type="predicted"/>
<dbReference type="RefSeq" id="WP_197441657.1">
    <property type="nucleotide sequence ID" value="NZ_CP036267.1"/>
</dbReference>
<dbReference type="CDD" id="cd00156">
    <property type="entry name" value="REC"/>
    <property type="match status" value="1"/>
</dbReference>
<evidence type="ECO:0000256" key="2">
    <source>
        <dbReference type="ARBA" id="ARBA00012438"/>
    </source>
</evidence>
<feature type="modified residue" description="Phosphohistidine" evidence="6">
    <location>
        <position position="260"/>
    </location>
</feature>
<dbReference type="Gene3D" id="2.30.30.40">
    <property type="entry name" value="SH3 Domains"/>
    <property type="match status" value="1"/>
</dbReference>
<feature type="compositionally biased region" description="Low complexity" evidence="9">
    <location>
        <begin position="321"/>
        <end position="332"/>
    </location>
</feature>
<feature type="coiled-coil region" evidence="8">
    <location>
        <begin position="411"/>
        <end position="438"/>
    </location>
</feature>
<feature type="modified residue" description="4-aspartylphosphate" evidence="7">
    <location>
        <position position="877"/>
    </location>
</feature>
<evidence type="ECO:0000256" key="7">
    <source>
        <dbReference type="PROSITE-ProRule" id="PRU00169"/>
    </source>
</evidence>
<dbReference type="SMART" id="SM01231">
    <property type="entry name" value="H-kinase_dim"/>
    <property type="match status" value="1"/>
</dbReference>
<feature type="compositionally biased region" description="Basic and acidic residues" evidence="9">
    <location>
        <begin position="187"/>
        <end position="196"/>
    </location>
</feature>
<dbReference type="FunFam" id="3.30.565.10:FF:000016">
    <property type="entry name" value="Chemotaxis protein CheA, putative"/>
    <property type="match status" value="1"/>
</dbReference>
<keyword evidence="14" id="KW-1185">Reference proteome</keyword>
<dbReference type="Pfam" id="PF01584">
    <property type="entry name" value="CheW"/>
    <property type="match status" value="1"/>
</dbReference>
<dbReference type="InterPro" id="IPR036890">
    <property type="entry name" value="HATPase_C_sf"/>
</dbReference>
<evidence type="ECO:0000256" key="3">
    <source>
        <dbReference type="ARBA" id="ARBA00022553"/>
    </source>
</evidence>
<dbReference type="InterPro" id="IPR011006">
    <property type="entry name" value="CheY-like_superfamily"/>
</dbReference>
<dbReference type="InterPro" id="IPR004358">
    <property type="entry name" value="Sig_transdc_His_kin-like_C"/>
</dbReference>
<accession>A0A517QP27</accession>
<dbReference type="Gene3D" id="1.20.120.160">
    <property type="entry name" value="HPT domain"/>
    <property type="match status" value="1"/>
</dbReference>
<dbReference type="Proteomes" id="UP000315724">
    <property type="component" value="Chromosome"/>
</dbReference>
<dbReference type="Pfam" id="PF02518">
    <property type="entry name" value="HATPase_c"/>
    <property type="match status" value="1"/>
</dbReference>
<dbReference type="PROSITE" id="PS50109">
    <property type="entry name" value="HIS_KIN"/>
    <property type="match status" value="1"/>
</dbReference>
<feature type="domain" description="Response regulatory" evidence="11">
    <location>
        <begin position="828"/>
        <end position="944"/>
    </location>
</feature>
<dbReference type="SMART" id="SM00387">
    <property type="entry name" value="HATPase_c"/>
    <property type="match status" value="1"/>
</dbReference>
<dbReference type="SUPFAM" id="SSF50341">
    <property type="entry name" value="CheW-like"/>
    <property type="match status" value="1"/>
</dbReference>
<dbReference type="PANTHER" id="PTHR43395:SF1">
    <property type="entry name" value="CHEMOTAXIS PROTEIN CHEA"/>
    <property type="match status" value="1"/>
</dbReference>
<dbReference type="InterPro" id="IPR008207">
    <property type="entry name" value="Sig_transdc_His_kin_Hpt_dom"/>
</dbReference>
<dbReference type="GO" id="GO:0005737">
    <property type="term" value="C:cytoplasm"/>
    <property type="evidence" value="ECO:0007669"/>
    <property type="project" value="InterPro"/>
</dbReference>
<dbReference type="PRINTS" id="PR00344">
    <property type="entry name" value="BCTRLSENSOR"/>
</dbReference>
<dbReference type="InterPro" id="IPR005467">
    <property type="entry name" value="His_kinase_dom"/>
</dbReference>
<dbReference type="EMBL" id="CP036267">
    <property type="protein sequence ID" value="QDT33372.1"/>
    <property type="molecule type" value="Genomic_DNA"/>
</dbReference>
<dbReference type="InterPro" id="IPR004105">
    <property type="entry name" value="CheA-like_dim"/>
</dbReference>
<evidence type="ECO:0000256" key="1">
    <source>
        <dbReference type="ARBA" id="ARBA00000085"/>
    </source>
</evidence>
<evidence type="ECO:0000256" key="6">
    <source>
        <dbReference type="PROSITE-ProRule" id="PRU00110"/>
    </source>
</evidence>
<gene>
    <name evidence="13" type="primary">cheA</name>
    <name evidence="13" type="ORF">Mal48_26250</name>
</gene>
<dbReference type="Pfam" id="PF01627">
    <property type="entry name" value="Hpt"/>
    <property type="match status" value="1"/>
</dbReference>
<keyword evidence="8" id="KW-0175">Coiled coil</keyword>
<dbReference type="GO" id="GO:0000155">
    <property type="term" value="F:phosphorelay sensor kinase activity"/>
    <property type="evidence" value="ECO:0007669"/>
    <property type="project" value="InterPro"/>
</dbReference>
<dbReference type="PANTHER" id="PTHR43395">
    <property type="entry name" value="SENSOR HISTIDINE KINASE CHEA"/>
    <property type="match status" value="1"/>
</dbReference>
<evidence type="ECO:0000256" key="9">
    <source>
        <dbReference type="SAM" id="MobiDB-lite"/>
    </source>
</evidence>
<evidence type="ECO:0000256" key="5">
    <source>
        <dbReference type="ARBA" id="ARBA00022777"/>
    </source>
</evidence>
<dbReference type="PROSITE" id="PS50894">
    <property type="entry name" value="HPT"/>
    <property type="match status" value="1"/>
</dbReference>
<dbReference type="GO" id="GO:0006935">
    <property type="term" value="P:chemotaxis"/>
    <property type="evidence" value="ECO:0007669"/>
    <property type="project" value="InterPro"/>
</dbReference>
<name>A0A517QP27_9PLAN</name>
<dbReference type="SMART" id="SM00260">
    <property type="entry name" value="CheW"/>
    <property type="match status" value="1"/>
</dbReference>
<protein>
    <recommendedName>
        <fullName evidence="2">histidine kinase</fullName>
        <ecNumber evidence="2">2.7.13.3</ecNumber>
    </recommendedName>
</protein>
<evidence type="ECO:0000256" key="4">
    <source>
        <dbReference type="ARBA" id="ARBA00022679"/>
    </source>
</evidence>
<dbReference type="Gene3D" id="3.40.50.2300">
    <property type="match status" value="1"/>
</dbReference>
<keyword evidence="4 13" id="KW-0808">Transferase</keyword>
<dbReference type="InterPro" id="IPR051315">
    <property type="entry name" value="Bact_Chemotaxis_CheA"/>
</dbReference>
<dbReference type="InterPro" id="IPR002545">
    <property type="entry name" value="CheW-lke_dom"/>
</dbReference>
<feature type="domain" description="Histidine kinase" evidence="10">
    <location>
        <begin position="423"/>
        <end position="660"/>
    </location>
</feature>
<dbReference type="EC" id="2.7.13.3" evidence="2"/>
<dbReference type="SUPFAM" id="SSF55874">
    <property type="entry name" value="ATPase domain of HSP90 chaperone/DNA topoisomerase II/histidine kinase"/>
    <property type="match status" value="1"/>
</dbReference>
<dbReference type="Pfam" id="PF00072">
    <property type="entry name" value="Response_reg"/>
    <property type="match status" value="1"/>
</dbReference>
<organism evidence="13 14">
    <name type="scientific">Thalassoglobus polymorphus</name>
    <dbReference type="NCBI Taxonomy" id="2527994"/>
    <lineage>
        <taxon>Bacteria</taxon>
        <taxon>Pseudomonadati</taxon>
        <taxon>Planctomycetota</taxon>
        <taxon>Planctomycetia</taxon>
        <taxon>Planctomycetales</taxon>
        <taxon>Planctomycetaceae</taxon>
        <taxon>Thalassoglobus</taxon>
    </lineage>
</organism>
<dbReference type="SMART" id="SM00448">
    <property type="entry name" value="REC"/>
    <property type="match status" value="1"/>
</dbReference>
<comment type="catalytic activity">
    <reaction evidence="1">
        <text>ATP + protein L-histidine = ADP + protein N-phospho-L-histidine.</text>
        <dbReference type="EC" id="2.7.13.3"/>
    </reaction>
</comment>
<sequence>MSPQKKHSDDLSGSKAIAAARARFSQLANAANDVGAIELQTLSASLVDLTSLAETWQEEGGSEEYCQEILDYCNETLPTVEKSLNDYPDSLTAIQETLDSLEARWGEYLDLLADSEKFTADNDDVWQDAGSQSWEDENLLIDEQIDEQSVSDDVEAPVVDVSALLSTLETMGGMDSPPATKPAPETLFRDEPDDRPVSAGNPSVINKDSIVQETLEDPEMIPAYVDDAQQCLAGMEMCLFELDNGKKNVESLQKFCRELHTLKGASGTVGLTGLAEYLHNLENQVEAMSTAGEEIQTDPLLEGVDFVRQQLQKLVPNSSEPAPATDYAAPTPSGETATDGGGETYVRIEASRLDRLMDLLAELVMLRNRRETYVGSLRHLHHDVSNCAMRLRLVDTYAGPQEIDPQNYHQSVSEEDNVQKQENRNKQLTASISEIAKDVSELGRTLQEVFDPLSQDNSTISHLIGCYRTELMELRRQPIAGLFRRLYRVARDASKAEGKPVELQFQGQGTRAERSLQERLYEPLMHIIRNAVSHGVEGAEDRKKLGKPAAGQVTLNSWSDATSLYLEIRDDGRGLDEQKLEQRGRELGLITPGMTPSREQLRELILQPGFSTKTEVSQISGRGVGMDVVASMVRSMRGRITIDSVVGEYTAFVLEIPLRSTIEHAMVVRSGEQLFALPMHSVFGTQTDGQVGPDVNVISLCDLMGIPSFPSASQRIISLRQNLQAEGRQNSSSETQGKLTIAVDAVVGVEEVVVRSLPRLLSHHGCFSGVTLSGEAETVLMLDVPRLSDFANQLKNQTISVNPAEQSGRNSGWKKSANLRGLNANSARILIVDDSLSVRKAMTRKLSKHSFEIVEAADGAEALDILRNGDFDGVVSDIDMPRMNGIEFITALRRVDRFADLPVVVVSGRRDPQTAETIANLGVIRMFAKPVNDTLVKSIAQALRHSKTAASAGV</sequence>
<dbReference type="SUPFAM" id="SSF47226">
    <property type="entry name" value="Histidine-containing phosphotransfer domain, HPT domain"/>
    <property type="match status" value="1"/>
</dbReference>
<keyword evidence="3 7" id="KW-0597">Phosphoprotein</keyword>
<evidence type="ECO:0000313" key="13">
    <source>
        <dbReference type="EMBL" id="QDT33372.1"/>
    </source>
</evidence>
<feature type="domain" description="HPt" evidence="12">
    <location>
        <begin position="213"/>
        <end position="314"/>
    </location>
</feature>
<dbReference type="InterPro" id="IPR001789">
    <property type="entry name" value="Sig_transdc_resp-reg_receiver"/>
</dbReference>
<feature type="region of interest" description="Disordered" evidence="9">
    <location>
        <begin position="170"/>
        <end position="204"/>
    </location>
</feature>
<evidence type="ECO:0000259" key="11">
    <source>
        <dbReference type="PROSITE" id="PS50110"/>
    </source>
</evidence>
<dbReference type="SUPFAM" id="SSF52172">
    <property type="entry name" value="CheY-like"/>
    <property type="match status" value="1"/>
</dbReference>
<dbReference type="InterPro" id="IPR036061">
    <property type="entry name" value="CheW-like_dom_sf"/>
</dbReference>
<dbReference type="KEGG" id="tpol:Mal48_26250"/>
<dbReference type="PROSITE" id="PS50110">
    <property type="entry name" value="RESPONSE_REGULATORY"/>
    <property type="match status" value="1"/>
</dbReference>
<evidence type="ECO:0000256" key="8">
    <source>
        <dbReference type="SAM" id="Coils"/>
    </source>
</evidence>
<dbReference type="InterPro" id="IPR003594">
    <property type="entry name" value="HATPase_dom"/>
</dbReference>
<dbReference type="InterPro" id="IPR036641">
    <property type="entry name" value="HPT_dom_sf"/>
</dbReference>
<keyword evidence="5" id="KW-0418">Kinase</keyword>
<dbReference type="Gene3D" id="3.30.565.10">
    <property type="entry name" value="Histidine kinase-like ATPase, C-terminal domain"/>
    <property type="match status" value="1"/>
</dbReference>
<evidence type="ECO:0000313" key="14">
    <source>
        <dbReference type="Proteomes" id="UP000315724"/>
    </source>
</evidence>
<dbReference type="AlphaFoldDB" id="A0A517QP27"/>
<evidence type="ECO:0000259" key="12">
    <source>
        <dbReference type="PROSITE" id="PS50894"/>
    </source>
</evidence>
<dbReference type="CDD" id="cd00088">
    <property type="entry name" value="HPT"/>
    <property type="match status" value="1"/>
</dbReference>
<evidence type="ECO:0000259" key="10">
    <source>
        <dbReference type="PROSITE" id="PS50109"/>
    </source>
</evidence>